<accession>A0A918JW48</accession>
<proteinExistence type="predicted"/>
<dbReference type="SUPFAM" id="SSF103196">
    <property type="entry name" value="Roadblock/LC7 domain"/>
    <property type="match status" value="1"/>
</dbReference>
<reference evidence="1 2" key="1">
    <citation type="journal article" date="2014" name="Int. J. Syst. Evol. Microbiol.">
        <title>Complete genome sequence of Corynebacterium casei LMG S-19264T (=DSM 44701T), isolated from a smear-ripened cheese.</title>
        <authorList>
            <consortium name="US DOE Joint Genome Institute (JGI-PGF)"/>
            <person name="Walter F."/>
            <person name="Albersmeier A."/>
            <person name="Kalinowski J."/>
            <person name="Ruckert C."/>
        </authorList>
    </citation>
    <scope>NUCLEOTIDE SEQUENCE [LARGE SCALE GENOMIC DNA]</scope>
    <source>
        <strain evidence="1 2">KCTC 12285</strain>
    </source>
</reference>
<evidence type="ECO:0000313" key="2">
    <source>
        <dbReference type="Proteomes" id="UP000601108"/>
    </source>
</evidence>
<evidence type="ECO:0008006" key="3">
    <source>
        <dbReference type="Google" id="ProtNLM"/>
    </source>
</evidence>
<dbReference type="Gene3D" id="3.30.450.30">
    <property type="entry name" value="Dynein light chain 2a, cytoplasmic"/>
    <property type="match status" value="1"/>
</dbReference>
<name>A0A918JW48_9FLAO</name>
<keyword evidence="2" id="KW-1185">Reference proteome</keyword>
<gene>
    <name evidence="1" type="ORF">GCM10007384_22300</name>
</gene>
<organism evidence="1 2">
    <name type="scientific">Aquimarina muelleri</name>
    <dbReference type="NCBI Taxonomy" id="279356"/>
    <lineage>
        <taxon>Bacteria</taxon>
        <taxon>Pseudomonadati</taxon>
        <taxon>Bacteroidota</taxon>
        <taxon>Flavobacteriia</taxon>
        <taxon>Flavobacteriales</taxon>
        <taxon>Flavobacteriaceae</taxon>
        <taxon>Aquimarina</taxon>
    </lineage>
</organism>
<comment type="caution">
    <text evidence="1">The sequence shown here is derived from an EMBL/GenBank/DDBJ whole genome shotgun (WGS) entry which is preliminary data.</text>
</comment>
<sequence length="105" mass="11460">MIDLKKIKEDTDASIVVLADKTGNIVDSVGTEYESNVALMLEAAFTMCNDLSKDLLNGDLDQLMAKCSQGYFIANKINPDSIILIVTNDLSKLGLLLKYMSALNN</sequence>
<dbReference type="Proteomes" id="UP000601108">
    <property type="component" value="Unassembled WGS sequence"/>
</dbReference>
<protein>
    <recommendedName>
        <fullName evidence="3">Roadblock/LAMTOR2 domain-containing protein</fullName>
    </recommendedName>
</protein>
<dbReference type="EMBL" id="BMWS01000014">
    <property type="protein sequence ID" value="GGX20504.1"/>
    <property type="molecule type" value="Genomic_DNA"/>
</dbReference>
<dbReference type="RefSeq" id="WP_027412098.1">
    <property type="nucleotide sequence ID" value="NZ_BMWS01000014.1"/>
</dbReference>
<dbReference type="AlphaFoldDB" id="A0A918JW48"/>
<evidence type="ECO:0000313" key="1">
    <source>
        <dbReference type="EMBL" id="GGX20504.1"/>
    </source>
</evidence>